<dbReference type="AlphaFoldDB" id="A0A6A3L655"/>
<evidence type="ECO:0000313" key="5">
    <source>
        <dbReference type="Proteomes" id="UP000435112"/>
    </source>
</evidence>
<keyword evidence="1" id="KW-0732">Signal</keyword>
<proteinExistence type="predicted"/>
<evidence type="ECO:0000313" key="4">
    <source>
        <dbReference type="Proteomes" id="UP000434957"/>
    </source>
</evidence>
<dbReference type="EMBL" id="QXFU01001085">
    <property type="protein sequence ID" value="KAE9011193.1"/>
    <property type="molecule type" value="Genomic_DNA"/>
</dbReference>
<name>A0A6A3L655_9STRA</name>
<reference evidence="2 5" key="1">
    <citation type="submission" date="2018-09" db="EMBL/GenBank/DDBJ databases">
        <title>Genomic investigation of the strawberry pathogen Phytophthora fragariae indicates pathogenicity is determined by transcriptional variation in three key races.</title>
        <authorList>
            <person name="Adams T.M."/>
            <person name="Armitage A.D."/>
            <person name="Sobczyk M.K."/>
            <person name="Bates H.J."/>
            <person name="Dunwell J.M."/>
            <person name="Nellist C.F."/>
            <person name="Harrison R.J."/>
        </authorList>
    </citation>
    <scope>NUCLEOTIDE SEQUENCE [LARGE SCALE GENOMIC DNA]</scope>
    <source>
        <strain evidence="2 5">SCRP324</strain>
        <strain evidence="3 4">SCRP333</strain>
    </source>
</reference>
<dbReference type="Proteomes" id="UP000434957">
    <property type="component" value="Unassembled WGS sequence"/>
</dbReference>
<comment type="caution">
    <text evidence="2">The sequence shown here is derived from an EMBL/GenBank/DDBJ whole genome shotgun (WGS) entry which is preliminary data.</text>
</comment>
<dbReference type="Proteomes" id="UP000435112">
    <property type="component" value="Unassembled WGS sequence"/>
</dbReference>
<keyword evidence="4" id="KW-1185">Reference proteome</keyword>
<dbReference type="EMBL" id="QXFT01008077">
    <property type="protein sequence ID" value="KAE9265014.1"/>
    <property type="molecule type" value="Genomic_DNA"/>
</dbReference>
<sequence length="115" mass="12536">MVMRLHFALLWLAVVAVVLRAEASAIIQSAPDATDLMLFDADKDVELTNRALRTDGSKNEERGGFPGMSKFAGLLSKAGPSKNIANKLWLRSCDVVTIWELELPQKPTCTCCVSA</sequence>
<evidence type="ECO:0000256" key="1">
    <source>
        <dbReference type="SAM" id="SignalP"/>
    </source>
</evidence>
<feature type="chain" id="PRO_5036164886" description="RxLR effector protein" evidence="1">
    <location>
        <begin position="24"/>
        <end position="115"/>
    </location>
</feature>
<feature type="signal peptide" evidence="1">
    <location>
        <begin position="1"/>
        <end position="23"/>
    </location>
</feature>
<gene>
    <name evidence="2" type="ORF">PR002_g15154</name>
    <name evidence="3" type="ORF">PR003_g32590</name>
</gene>
<evidence type="ECO:0000313" key="2">
    <source>
        <dbReference type="EMBL" id="KAE9011193.1"/>
    </source>
</evidence>
<evidence type="ECO:0000313" key="3">
    <source>
        <dbReference type="EMBL" id="KAE9265014.1"/>
    </source>
</evidence>
<evidence type="ECO:0008006" key="6">
    <source>
        <dbReference type="Google" id="ProtNLM"/>
    </source>
</evidence>
<organism evidence="2 5">
    <name type="scientific">Phytophthora rubi</name>
    <dbReference type="NCBI Taxonomy" id="129364"/>
    <lineage>
        <taxon>Eukaryota</taxon>
        <taxon>Sar</taxon>
        <taxon>Stramenopiles</taxon>
        <taxon>Oomycota</taxon>
        <taxon>Peronosporomycetes</taxon>
        <taxon>Peronosporales</taxon>
        <taxon>Peronosporaceae</taxon>
        <taxon>Phytophthora</taxon>
    </lineage>
</organism>
<accession>A0A6A3L655</accession>
<protein>
    <recommendedName>
        <fullName evidence="6">RxLR effector protein</fullName>
    </recommendedName>
</protein>